<evidence type="ECO:0000256" key="9">
    <source>
        <dbReference type="ARBA" id="ARBA00023049"/>
    </source>
</evidence>
<dbReference type="InterPro" id="IPR033739">
    <property type="entry name" value="M10A_MMP"/>
</dbReference>
<keyword evidence="8 14" id="KW-0106">Calcium</keyword>
<dbReference type="InterPro" id="IPR018487">
    <property type="entry name" value="Hemopexin-like_repeat"/>
</dbReference>
<reference evidence="19" key="1">
    <citation type="submission" date="2023-05" db="EMBL/GenBank/DDBJ databases">
        <title>High-quality long-read genome of Scophthalmus maximus.</title>
        <authorList>
            <person name="Lien S."/>
            <person name="Martinez P."/>
        </authorList>
    </citation>
    <scope>NUCLEOTIDE SEQUENCE [LARGE SCALE GENOMIC DNA]</scope>
</reference>
<evidence type="ECO:0000256" key="7">
    <source>
        <dbReference type="ARBA" id="ARBA00022833"/>
    </source>
</evidence>
<keyword evidence="11" id="KW-0325">Glycoprotein</keyword>
<feature type="binding site" evidence="14">
    <location>
        <position position="611"/>
    </location>
    <ligand>
        <name>Ca(2+)</name>
        <dbReference type="ChEBI" id="CHEBI:29108"/>
        <label>5</label>
    </ligand>
</feature>
<dbReference type="PANTHER" id="PTHR10201:SF323">
    <property type="entry name" value="MATRIX METALLOPROTEINASE-21"/>
    <property type="match status" value="1"/>
</dbReference>
<dbReference type="GeneTree" id="ENSGT00940000159140"/>
<protein>
    <submittedName>
        <fullName evidence="19">Matrix metallopeptidase 21</fullName>
    </submittedName>
</protein>
<feature type="binding site" evidence="14">
    <location>
        <position position="408"/>
    </location>
    <ligand>
        <name>Zn(2+)</name>
        <dbReference type="ChEBI" id="CHEBI:29105"/>
        <label>1</label>
    </ligand>
</feature>
<evidence type="ECO:0000256" key="2">
    <source>
        <dbReference type="ARBA" id="ARBA00022670"/>
    </source>
</evidence>
<evidence type="ECO:0000313" key="20">
    <source>
        <dbReference type="Proteomes" id="UP000694558"/>
    </source>
</evidence>
<feature type="binding site" evidence="14">
    <location>
        <position position="382"/>
    </location>
    <ligand>
        <name>Ca(2+)</name>
        <dbReference type="ChEBI" id="CHEBI:29108"/>
        <label>2</label>
    </ligand>
</feature>
<name>A0A8D2ZNE6_SCOMX</name>
<feature type="binding site" evidence="14">
    <location>
        <position position="416"/>
    </location>
    <ligand>
        <name>Zn(2+)</name>
        <dbReference type="ChEBI" id="CHEBI:29105"/>
        <label>1</label>
    </ligand>
</feature>
<feature type="binding site" evidence="14">
    <location>
        <position position="401"/>
    </location>
    <ligand>
        <name>Ca(2+)</name>
        <dbReference type="ChEBI" id="CHEBI:29108"/>
        <label>3</label>
    </ligand>
</feature>
<dbReference type="Pfam" id="PF00413">
    <property type="entry name" value="Peptidase_M10"/>
    <property type="match status" value="1"/>
</dbReference>
<evidence type="ECO:0000313" key="19">
    <source>
        <dbReference type="Ensembl" id="ENSSMAP00000005000.2"/>
    </source>
</evidence>
<feature type="binding site" evidence="14">
    <location>
        <position position="421"/>
    </location>
    <ligand>
        <name>Ca(2+)</name>
        <dbReference type="ChEBI" id="CHEBI:29108"/>
        <label>3</label>
    </ligand>
</feature>
<dbReference type="InterPro" id="IPR036375">
    <property type="entry name" value="Hemopexin-like_dom_sf"/>
</dbReference>
<evidence type="ECO:0000256" key="14">
    <source>
        <dbReference type="PIRSR" id="PIRSR621190-2"/>
    </source>
</evidence>
<evidence type="ECO:0000256" key="6">
    <source>
        <dbReference type="ARBA" id="ARBA00022801"/>
    </source>
</evidence>
<dbReference type="InterPro" id="IPR036365">
    <property type="entry name" value="PGBD-like_sf"/>
</dbReference>
<reference evidence="19" key="2">
    <citation type="submission" date="2025-08" db="UniProtKB">
        <authorList>
            <consortium name="Ensembl"/>
        </authorList>
    </citation>
    <scope>IDENTIFICATION</scope>
</reference>
<keyword evidence="3 13" id="KW-0479">Metal-binding</keyword>
<dbReference type="Proteomes" id="UP000694558">
    <property type="component" value="Chromosome 18"/>
</dbReference>
<dbReference type="OrthoDB" id="406838at2759"/>
<dbReference type="GO" id="GO:0031012">
    <property type="term" value="C:extracellular matrix"/>
    <property type="evidence" value="ECO:0007669"/>
    <property type="project" value="InterPro"/>
</dbReference>
<keyword evidence="2" id="KW-0645">Protease</keyword>
<dbReference type="PIRSF" id="PIRSF001191">
    <property type="entry name" value="Peptidase_M10A_matrix"/>
    <property type="match status" value="1"/>
</dbReference>
<dbReference type="AlphaFoldDB" id="A0A8D2ZNE6"/>
<evidence type="ECO:0000256" key="3">
    <source>
        <dbReference type="ARBA" id="ARBA00022723"/>
    </source>
</evidence>
<dbReference type="InterPro" id="IPR006026">
    <property type="entry name" value="Peptidase_Metallo"/>
</dbReference>
<evidence type="ECO:0000256" key="10">
    <source>
        <dbReference type="ARBA" id="ARBA00023157"/>
    </source>
</evidence>
<evidence type="ECO:0000256" key="11">
    <source>
        <dbReference type="ARBA" id="ARBA00023180"/>
    </source>
</evidence>
<dbReference type="Gene3D" id="3.40.390.10">
    <property type="entry name" value="Collagenase (Catalytic Domain)"/>
    <property type="match status" value="1"/>
</dbReference>
<feature type="region of interest" description="Disordered" evidence="17">
    <location>
        <begin position="125"/>
        <end position="149"/>
    </location>
</feature>
<keyword evidence="9" id="KW-0482">Metalloprotease</keyword>
<evidence type="ECO:0000256" key="5">
    <source>
        <dbReference type="ARBA" id="ARBA00022737"/>
    </source>
</evidence>
<dbReference type="SMART" id="SM00120">
    <property type="entry name" value="HX"/>
    <property type="match status" value="4"/>
</dbReference>
<feature type="compositionally biased region" description="Basic and acidic residues" evidence="17">
    <location>
        <begin position="132"/>
        <end position="147"/>
    </location>
</feature>
<comment type="cofactor">
    <cofactor evidence="14">
        <name>Zn(2+)</name>
        <dbReference type="ChEBI" id="CHEBI:29105"/>
    </cofactor>
    <text evidence="14">Binds 2 Zn(2+) ions per subunit.</text>
</comment>
<evidence type="ECO:0000256" key="16">
    <source>
        <dbReference type="PROSITE-ProRule" id="PRU01011"/>
    </source>
</evidence>
<sequence length="728" mass="82488">MGVAKKVRICPYKALGLSLAITSLVFKSRECTNATMLTFTQLIILLFWTSIGSADAEKLFHNRDHSDVQALSSHQAEVITDTYTAEVYLSRYGFMKPVNWEEIQFEDPHTNFNDDFVDELQATIREGNSVPRSRDTPKDGDRDEHTTQTESEAFVSALTEFQKVSGLPVTGVFDEATKLAMNKPRCGVPDMEIDLNTPAAAASDILSSPTSDSFNETGSNSTASDVVSDASFGAANSSEDDIFGFNDTESALTGIPNDTGMNYTDELNLFNDTSLNSSHPDAVDGQVANVSASARQSEAVRRRKRHLAALVSKRRRKRDVGETGYMAFSKKVLRWRLIGEGYSSQLSVEEQRFIFRQAFRMWSEVSPLEFVEDTRSPLEDVDIRLGFGTGRHLGCNQRFDGTGQEFAHAWFLGDIHFDDDEHFTGPNAGSGISLLKVAVHEIGHVLGLPHIYRPGSIMQPSYLPHESGFEMDWMDRKAVQHLYGGCKGRFNTVFDWIRKEKTPYGEVAIRFNTYFVRDGWYWLYENRNNRTRYGDPVALQAGWRGIPVDGVDAHVHVWSRRRDAVYFFKGTQFWRYDGENDVVFRQDPEGRRYPRLISKGFPGVSSPIDTAFYDRRDSHIYFFKNTLVYAFDVEANSLARGFPKNIRDVFPAVASGDHPDGNIDAAYFSYTHNAVFLLKGARFWQVVGSRDRWRRPSLPRNGLLPHKEVHRHWFDICNVHPTALKLTR</sequence>
<dbReference type="GO" id="GO:0007368">
    <property type="term" value="P:determination of left/right symmetry"/>
    <property type="evidence" value="ECO:0007669"/>
    <property type="project" value="UniProtKB-ARBA"/>
</dbReference>
<dbReference type="Pfam" id="PF00045">
    <property type="entry name" value="Hemopexin"/>
    <property type="match status" value="2"/>
</dbReference>
<feature type="binding site" evidence="14">
    <location>
        <position position="664"/>
    </location>
    <ligand>
        <name>Ca(2+)</name>
        <dbReference type="ChEBI" id="CHEBI:29108"/>
        <label>4</label>
    </ligand>
</feature>
<feature type="binding site" evidence="14">
    <location>
        <position position="400"/>
    </location>
    <ligand>
        <name>Ca(2+)</name>
        <dbReference type="ChEBI" id="CHEBI:29108"/>
        <label>3</label>
    </ligand>
</feature>
<dbReference type="GeneID" id="118287712"/>
<feature type="region of interest" description="Disordered" evidence="17">
    <location>
        <begin position="204"/>
        <end position="223"/>
    </location>
</feature>
<feature type="domain" description="Peptidase metallopeptidase" evidence="18">
    <location>
        <begin position="324"/>
        <end position="485"/>
    </location>
</feature>
<comment type="cofactor">
    <cofactor evidence="14">
        <name>Ca(2+)</name>
        <dbReference type="ChEBI" id="CHEBI:29108"/>
    </cofactor>
    <text evidence="14">Can bind about 5 Ca(2+) ions per subunit.</text>
</comment>
<dbReference type="GO" id="GO:0008270">
    <property type="term" value="F:zinc ion binding"/>
    <property type="evidence" value="ECO:0007669"/>
    <property type="project" value="InterPro"/>
</dbReference>
<keyword evidence="4" id="KW-0732">Signal</keyword>
<evidence type="ECO:0000256" key="12">
    <source>
        <dbReference type="PIRSR" id="PIRSR001191-1"/>
    </source>
</evidence>
<feature type="compositionally biased region" description="Polar residues" evidence="17">
    <location>
        <begin position="205"/>
        <end position="223"/>
    </location>
</feature>
<feature type="binding site" evidence="14">
    <location>
        <position position="552"/>
    </location>
    <ligand>
        <name>Ca(2+)</name>
        <dbReference type="ChEBI" id="CHEBI:29108"/>
        <label>4</label>
    </ligand>
</feature>
<feature type="binding site" evidence="14">
    <location>
        <position position="458"/>
    </location>
    <ligand>
        <name>Zn(2+)</name>
        <dbReference type="ChEBI" id="CHEBI:29105"/>
        <label>2</label>
        <note>catalytic</note>
    </ligand>
</feature>
<evidence type="ECO:0000256" key="17">
    <source>
        <dbReference type="SAM" id="MobiDB-lite"/>
    </source>
</evidence>
<dbReference type="GO" id="GO:0030198">
    <property type="term" value="P:extracellular matrix organization"/>
    <property type="evidence" value="ECO:0007669"/>
    <property type="project" value="TreeGrafter"/>
</dbReference>
<dbReference type="InterPro" id="IPR021190">
    <property type="entry name" value="Pept_M10A"/>
</dbReference>
<dbReference type="PROSITE" id="PS51642">
    <property type="entry name" value="HEMOPEXIN_2"/>
    <property type="match status" value="2"/>
</dbReference>
<feature type="binding site" evidence="14">
    <location>
        <position position="418"/>
    </location>
    <ligand>
        <name>Ca(2+)</name>
        <dbReference type="ChEBI" id="CHEBI:29108"/>
        <label>3</label>
    </ligand>
</feature>
<dbReference type="SUPFAM" id="SSF55486">
    <property type="entry name" value="Metalloproteases ('zincins'), catalytic domain"/>
    <property type="match status" value="1"/>
</dbReference>
<dbReference type="SUPFAM" id="SSF47090">
    <property type="entry name" value="PGBD-like"/>
    <property type="match status" value="1"/>
</dbReference>
<dbReference type="FunFam" id="2.110.10.10:FF:000012">
    <property type="entry name" value="Matrix metallopeptidase 21"/>
    <property type="match status" value="1"/>
</dbReference>
<evidence type="ECO:0000256" key="4">
    <source>
        <dbReference type="ARBA" id="ARBA00022729"/>
    </source>
</evidence>
<evidence type="ECO:0000256" key="15">
    <source>
        <dbReference type="PIRSR" id="PIRSR621190-4"/>
    </source>
</evidence>
<feature type="active site" evidence="12">
    <location>
        <position position="441"/>
    </location>
</feature>
<dbReference type="GO" id="GO:0030574">
    <property type="term" value="P:collagen catabolic process"/>
    <property type="evidence" value="ECO:0007669"/>
    <property type="project" value="TreeGrafter"/>
</dbReference>
<evidence type="ECO:0000256" key="1">
    <source>
        <dbReference type="ARBA" id="ARBA00010370"/>
    </source>
</evidence>
<feature type="binding site" evidence="14">
    <location>
        <position position="392"/>
    </location>
    <ligand>
        <name>Zn(2+)</name>
        <dbReference type="ChEBI" id="CHEBI:29105"/>
        <label>1</label>
    </ligand>
</feature>
<gene>
    <name evidence="19" type="primary">MMP21</name>
</gene>
<dbReference type="CDD" id="cd04278">
    <property type="entry name" value="ZnMc_MMP"/>
    <property type="match status" value="1"/>
</dbReference>
<keyword evidence="5" id="KW-0677">Repeat</keyword>
<dbReference type="Gene3D" id="2.110.10.10">
    <property type="entry name" value="Hemopexin-like domain"/>
    <property type="match status" value="2"/>
</dbReference>
<evidence type="ECO:0000256" key="13">
    <source>
        <dbReference type="PIRSR" id="PIRSR001191-2"/>
    </source>
</evidence>
<dbReference type="GO" id="GO:0006508">
    <property type="term" value="P:proteolysis"/>
    <property type="evidence" value="ECO:0007669"/>
    <property type="project" value="UniProtKB-KW"/>
</dbReference>
<keyword evidence="6" id="KW-0378">Hydrolase</keyword>
<evidence type="ECO:0000259" key="18">
    <source>
        <dbReference type="SMART" id="SM00235"/>
    </source>
</evidence>
<feature type="binding site" evidence="13">
    <location>
        <position position="440"/>
    </location>
    <ligand>
        <name>Zn(2+)</name>
        <dbReference type="ChEBI" id="CHEBI:29105"/>
        <label>2</label>
        <note>catalytic</note>
    </ligand>
</feature>
<dbReference type="Ensembl" id="ENSSMAT00000005075.2">
    <property type="protein sequence ID" value="ENSSMAP00000005000.2"/>
    <property type="gene ID" value="ENSSMAG00000003080.2"/>
</dbReference>
<keyword evidence="7 13" id="KW-0862">Zinc</keyword>
<dbReference type="RefSeq" id="XP_035469069.1">
    <property type="nucleotide sequence ID" value="XM_035613176.2"/>
</dbReference>
<dbReference type="SMART" id="SM00235">
    <property type="entry name" value="ZnMc"/>
    <property type="match status" value="1"/>
</dbReference>
<dbReference type="InterPro" id="IPR024079">
    <property type="entry name" value="MetalloPept_cat_dom_sf"/>
</dbReference>
<accession>A0A8D2ZNE6</accession>
<organism evidence="19 20">
    <name type="scientific">Scophthalmus maximus</name>
    <name type="common">Turbot</name>
    <name type="synonym">Psetta maxima</name>
    <dbReference type="NCBI Taxonomy" id="52904"/>
    <lineage>
        <taxon>Eukaryota</taxon>
        <taxon>Metazoa</taxon>
        <taxon>Chordata</taxon>
        <taxon>Craniata</taxon>
        <taxon>Vertebrata</taxon>
        <taxon>Euteleostomi</taxon>
        <taxon>Actinopterygii</taxon>
        <taxon>Neopterygii</taxon>
        <taxon>Teleostei</taxon>
        <taxon>Neoteleostei</taxon>
        <taxon>Acanthomorphata</taxon>
        <taxon>Carangaria</taxon>
        <taxon>Pleuronectiformes</taxon>
        <taxon>Pleuronectoidei</taxon>
        <taxon>Scophthalmidae</taxon>
        <taxon>Scophthalmus</taxon>
    </lineage>
</organism>
<evidence type="ECO:0000256" key="8">
    <source>
        <dbReference type="ARBA" id="ARBA00022837"/>
    </source>
</evidence>
<dbReference type="SUPFAM" id="SSF50923">
    <property type="entry name" value="Hemopexin-like domain"/>
    <property type="match status" value="1"/>
</dbReference>
<proteinExistence type="inferred from homology"/>
<feature type="binding site" evidence="14">
    <location>
        <position position="419"/>
    </location>
    <ligand>
        <name>Ca(2+)</name>
        <dbReference type="ChEBI" id="CHEBI:29108"/>
        <label>1</label>
    </ligand>
</feature>
<feature type="binding site" evidence="14">
    <location>
        <position position="414"/>
    </location>
    <ligand>
        <name>Ca(2+)</name>
        <dbReference type="ChEBI" id="CHEBI:29108"/>
        <label>2</label>
    </ligand>
</feature>
<dbReference type="PANTHER" id="PTHR10201">
    <property type="entry name" value="MATRIX METALLOPROTEINASE"/>
    <property type="match status" value="1"/>
</dbReference>
<feature type="modified residue" description="Phosphotyrosine; by PKDCC" evidence="15">
    <location>
        <position position="593"/>
    </location>
</feature>
<feature type="binding site" evidence="13">
    <location>
        <position position="444"/>
    </location>
    <ligand>
        <name>Zn(2+)</name>
        <dbReference type="ChEBI" id="CHEBI:29105"/>
        <label>2</label>
        <note>catalytic</note>
    </ligand>
</feature>
<comment type="similarity">
    <text evidence="1">Belongs to the peptidase M10A family.</text>
</comment>
<dbReference type="PRINTS" id="PR00138">
    <property type="entry name" value="MATRIXIN"/>
</dbReference>
<feature type="repeat" description="Hemopexin" evidence="16">
    <location>
        <begin position="548"/>
        <end position="604"/>
    </location>
</feature>
<keyword evidence="10" id="KW-1015">Disulfide bond</keyword>
<feature type="binding site" evidence="13">
    <location>
        <position position="450"/>
    </location>
    <ligand>
        <name>Zn(2+)</name>
        <dbReference type="ChEBI" id="CHEBI:29105"/>
        <label>2</label>
        <note>catalytic</note>
    </ligand>
</feature>
<dbReference type="InterPro" id="IPR001818">
    <property type="entry name" value="Pept_M10_metallopeptidase"/>
</dbReference>
<feature type="repeat" description="Hemopexin" evidence="16">
    <location>
        <begin position="605"/>
        <end position="653"/>
    </location>
</feature>
<feature type="binding site" evidence="14">
    <location>
        <position position="421"/>
    </location>
    <ligand>
        <name>Ca(2+)</name>
        <dbReference type="ChEBI" id="CHEBI:29108"/>
        <label>1</label>
    </ligand>
</feature>
<dbReference type="GO" id="GO:0004222">
    <property type="term" value="F:metalloendopeptidase activity"/>
    <property type="evidence" value="ECO:0007669"/>
    <property type="project" value="InterPro"/>
</dbReference>